<dbReference type="GO" id="GO:0043565">
    <property type="term" value="F:sequence-specific DNA binding"/>
    <property type="evidence" value="ECO:0007669"/>
    <property type="project" value="InterPro"/>
</dbReference>
<evidence type="ECO:0000259" key="4">
    <source>
        <dbReference type="PROSITE" id="PS01124"/>
    </source>
</evidence>
<dbReference type="EMBL" id="MRTP01000001">
    <property type="protein sequence ID" value="OMF58160.1"/>
    <property type="molecule type" value="Genomic_DNA"/>
</dbReference>
<dbReference type="SUPFAM" id="SSF51215">
    <property type="entry name" value="Regulatory protein AraC"/>
    <property type="match status" value="1"/>
</dbReference>
<proteinExistence type="predicted"/>
<dbReference type="STRING" id="297318.BK138_06290"/>
<evidence type="ECO:0000313" key="5">
    <source>
        <dbReference type="EMBL" id="OMF58160.1"/>
    </source>
</evidence>
<sequence>MDHLVWGAALSKLHSTIGELTEEDLCIRIHYWGALAEHRSNLEHKHSFFEMCYVAGGEGTYVDEGRIHPLAKGTLFISNPYRMHCIESTGMQLIWLAFDVDAGRTSAPWNGQFARLAQSDCYILHGAENSPAVLLWKAIMQAAAELDTARFPLDRLVLALVAALPQTFTPDRQQHKPTLPPPRSASLRQALQFIRDNLESPLKLEDVARYFHLSGRHLARLFQKELKMTFTAFVRQERIRLAAYLLRETDHSVKEIADLTGFGSVHYFTRMFSAAVGIPPAAYRIAPQQKGMPFEEEHA</sequence>
<dbReference type="Proteomes" id="UP000187172">
    <property type="component" value="Unassembled WGS sequence"/>
</dbReference>
<evidence type="ECO:0000256" key="1">
    <source>
        <dbReference type="ARBA" id="ARBA00023015"/>
    </source>
</evidence>
<dbReference type="InterPro" id="IPR014710">
    <property type="entry name" value="RmlC-like_jellyroll"/>
</dbReference>
<reference evidence="5 6" key="1">
    <citation type="submission" date="2016-11" db="EMBL/GenBank/DDBJ databases">
        <title>Paenibacillus species isolates.</title>
        <authorList>
            <person name="Beno S.M."/>
        </authorList>
    </citation>
    <scope>NUCLEOTIDE SEQUENCE [LARGE SCALE GENOMIC DNA]</scope>
    <source>
        <strain evidence="5 6">FSL R5-0378</strain>
    </source>
</reference>
<dbReference type="PANTHER" id="PTHR43280:SF28">
    <property type="entry name" value="HTH-TYPE TRANSCRIPTIONAL ACTIVATOR RHAS"/>
    <property type="match status" value="1"/>
</dbReference>
<accession>A0A1R1F2B2</accession>
<dbReference type="PANTHER" id="PTHR43280">
    <property type="entry name" value="ARAC-FAMILY TRANSCRIPTIONAL REGULATOR"/>
    <property type="match status" value="1"/>
</dbReference>
<dbReference type="Gene3D" id="2.60.120.10">
    <property type="entry name" value="Jelly Rolls"/>
    <property type="match status" value="1"/>
</dbReference>
<comment type="caution">
    <text evidence="5">The sequence shown here is derived from an EMBL/GenBank/DDBJ whole genome shotgun (WGS) entry which is preliminary data.</text>
</comment>
<dbReference type="Pfam" id="PF12833">
    <property type="entry name" value="HTH_18"/>
    <property type="match status" value="1"/>
</dbReference>
<dbReference type="InterPro" id="IPR009057">
    <property type="entry name" value="Homeodomain-like_sf"/>
</dbReference>
<organism evidence="5 6">
    <name type="scientific">Paenibacillus rhizosphaerae</name>
    <dbReference type="NCBI Taxonomy" id="297318"/>
    <lineage>
        <taxon>Bacteria</taxon>
        <taxon>Bacillati</taxon>
        <taxon>Bacillota</taxon>
        <taxon>Bacilli</taxon>
        <taxon>Bacillales</taxon>
        <taxon>Paenibacillaceae</taxon>
        <taxon>Paenibacillus</taxon>
    </lineage>
</organism>
<dbReference type="InterPro" id="IPR018062">
    <property type="entry name" value="HTH_AraC-typ_CS"/>
</dbReference>
<dbReference type="PROSITE" id="PS00041">
    <property type="entry name" value="HTH_ARAC_FAMILY_1"/>
    <property type="match status" value="1"/>
</dbReference>
<keyword evidence="6" id="KW-1185">Reference proteome</keyword>
<name>A0A1R1F2B2_9BACL</name>
<protein>
    <recommendedName>
        <fullName evidence="4">HTH araC/xylS-type domain-containing protein</fullName>
    </recommendedName>
</protein>
<dbReference type="PROSITE" id="PS01124">
    <property type="entry name" value="HTH_ARAC_FAMILY_2"/>
    <property type="match status" value="1"/>
</dbReference>
<keyword evidence="1" id="KW-0805">Transcription regulation</keyword>
<dbReference type="Gene3D" id="1.10.10.60">
    <property type="entry name" value="Homeodomain-like"/>
    <property type="match status" value="2"/>
</dbReference>
<evidence type="ECO:0000256" key="2">
    <source>
        <dbReference type="ARBA" id="ARBA00023125"/>
    </source>
</evidence>
<feature type="domain" description="HTH araC/xylS-type" evidence="4">
    <location>
        <begin position="188"/>
        <end position="286"/>
    </location>
</feature>
<evidence type="ECO:0000313" key="6">
    <source>
        <dbReference type="Proteomes" id="UP000187172"/>
    </source>
</evidence>
<gene>
    <name evidence="5" type="ORF">BK138_06290</name>
</gene>
<dbReference type="Pfam" id="PF02311">
    <property type="entry name" value="AraC_binding"/>
    <property type="match status" value="1"/>
</dbReference>
<dbReference type="SMART" id="SM00342">
    <property type="entry name" value="HTH_ARAC"/>
    <property type="match status" value="1"/>
</dbReference>
<dbReference type="AlphaFoldDB" id="A0A1R1F2B2"/>
<dbReference type="InterPro" id="IPR037923">
    <property type="entry name" value="HTH-like"/>
</dbReference>
<dbReference type="GO" id="GO:0003700">
    <property type="term" value="F:DNA-binding transcription factor activity"/>
    <property type="evidence" value="ECO:0007669"/>
    <property type="project" value="InterPro"/>
</dbReference>
<keyword evidence="3" id="KW-0804">Transcription</keyword>
<dbReference type="InterPro" id="IPR003313">
    <property type="entry name" value="AraC-bd"/>
</dbReference>
<evidence type="ECO:0000256" key="3">
    <source>
        <dbReference type="ARBA" id="ARBA00023163"/>
    </source>
</evidence>
<dbReference type="RefSeq" id="WP_076167393.1">
    <property type="nucleotide sequence ID" value="NZ_MRTP01000001.1"/>
</dbReference>
<keyword evidence="2" id="KW-0238">DNA-binding</keyword>
<dbReference type="InterPro" id="IPR018060">
    <property type="entry name" value="HTH_AraC"/>
</dbReference>
<dbReference type="SUPFAM" id="SSF46689">
    <property type="entry name" value="Homeodomain-like"/>
    <property type="match status" value="2"/>
</dbReference>